<protein>
    <submittedName>
        <fullName evidence="2">DUF4184 family protein</fullName>
    </submittedName>
</protein>
<gene>
    <name evidence="2" type="ORF">F2P45_00010</name>
</gene>
<feature type="transmembrane region" description="Helical" evidence="1">
    <location>
        <begin position="55"/>
        <end position="82"/>
    </location>
</feature>
<evidence type="ECO:0000256" key="1">
    <source>
        <dbReference type="SAM" id="Phobius"/>
    </source>
</evidence>
<feature type="transmembrane region" description="Helical" evidence="1">
    <location>
        <begin position="154"/>
        <end position="173"/>
    </location>
</feature>
<evidence type="ECO:0000313" key="2">
    <source>
        <dbReference type="EMBL" id="NHZ87425.1"/>
    </source>
</evidence>
<keyword evidence="1" id="KW-0472">Membrane</keyword>
<dbReference type="RefSeq" id="WP_166869733.1">
    <property type="nucleotide sequence ID" value="NZ_WHJH01000001.1"/>
</dbReference>
<comment type="caution">
    <text evidence="2">The sequence shown here is derived from an EMBL/GenBank/DDBJ whole genome shotgun (WGS) entry which is preliminary data.</text>
</comment>
<dbReference type="Proteomes" id="UP000609726">
    <property type="component" value="Unassembled WGS sequence"/>
</dbReference>
<evidence type="ECO:0000313" key="3">
    <source>
        <dbReference type="Proteomes" id="UP000609726"/>
    </source>
</evidence>
<name>A0ABX0NKW4_9BURK</name>
<feature type="transmembrane region" description="Helical" evidence="1">
    <location>
        <begin position="21"/>
        <end position="43"/>
    </location>
</feature>
<feature type="transmembrane region" description="Helical" evidence="1">
    <location>
        <begin position="103"/>
        <end position="121"/>
    </location>
</feature>
<keyword evidence="1" id="KW-0812">Transmembrane</keyword>
<organism evidence="2 3">
    <name type="scientific">Massilia mucilaginosa</name>
    <dbReference type="NCBI Taxonomy" id="2609282"/>
    <lineage>
        <taxon>Bacteria</taxon>
        <taxon>Pseudomonadati</taxon>
        <taxon>Pseudomonadota</taxon>
        <taxon>Betaproteobacteria</taxon>
        <taxon>Burkholderiales</taxon>
        <taxon>Oxalobacteraceae</taxon>
        <taxon>Telluria group</taxon>
        <taxon>Massilia</taxon>
    </lineage>
</organism>
<keyword evidence="1" id="KW-1133">Transmembrane helix</keyword>
<feature type="transmembrane region" description="Helical" evidence="1">
    <location>
        <begin position="225"/>
        <end position="246"/>
    </location>
</feature>
<dbReference type="Pfam" id="PF13803">
    <property type="entry name" value="DUF4184"/>
    <property type="match status" value="1"/>
</dbReference>
<accession>A0ABX0NKW4</accession>
<keyword evidence="3" id="KW-1185">Reference proteome</keyword>
<reference evidence="2 3" key="1">
    <citation type="submission" date="2019-10" db="EMBL/GenBank/DDBJ databases">
        <title>Taxonomy of Antarctic Massilia spp.: description of Massilia rubra sp. nov., Massilia aquatica sp. nov., Massilia mucilaginosa sp. nov., Massilia frigida sp. nov. isolated from streams, lakes and regoliths.</title>
        <authorList>
            <person name="Holochova P."/>
            <person name="Sedlacek I."/>
            <person name="Kralova S."/>
            <person name="Maslanova I."/>
            <person name="Busse H.-J."/>
            <person name="Stankova E."/>
            <person name="Vrbovska V."/>
            <person name="Kovarovic V."/>
            <person name="Bartak M."/>
            <person name="Svec P."/>
            <person name="Pantucek R."/>
        </authorList>
    </citation>
    <scope>NUCLEOTIDE SEQUENCE [LARGE SCALE GENOMIC DNA]</scope>
    <source>
        <strain evidence="2 3">CCM 8733</strain>
    </source>
</reference>
<dbReference type="EMBL" id="WHJH01000001">
    <property type="protein sequence ID" value="NHZ87425.1"/>
    <property type="molecule type" value="Genomic_DNA"/>
</dbReference>
<sequence length="257" mass="27891">MPFTLCHPAIVIPLHRYARGVTSLPALAIGSMMPDFVYFFSFGMSGRFSHSVPGIFLYCVPVGALVYLLYCALLRPAFLAWLPQALSARMAWRIPMPLQSARAASALLASLAIGASTHIIWDAFTHPNTVLVSRIALLRTLVPIGGFHLPAFKLLQHTSSLLGFIVIASYSMAWFSRSEPGPPYQPSFSNRQRLLALAAVGGAAMLGGAWGLLFRSTRSTEHALFNMVTTSMAFAAIAIVLICAAWKAHALMRNRTG</sequence>
<proteinExistence type="predicted"/>
<feature type="transmembrane region" description="Helical" evidence="1">
    <location>
        <begin position="194"/>
        <end position="213"/>
    </location>
</feature>
<dbReference type="InterPro" id="IPR025238">
    <property type="entry name" value="DUF4184"/>
</dbReference>